<dbReference type="GO" id="GO:0008270">
    <property type="term" value="F:zinc ion binding"/>
    <property type="evidence" value="ECO:0007669"/>
    <property type="project" value="InterPro"/>
</dbReference>
<dbReference type="NCBIfam" id="TIGR00756">
    <property type="entry name" value="PPR"/>
    <property type="match status" value="3"/>
</dbReference>
<feature type="repeat" description="PPR" evidence="2">
    <location>
        <begin position="315"/>
        <end position="349"/>
    </location>
</feature>
<dbReference type="Pfam" id="PF13041">
    <property type="entry name" value="PPR_2"/>
    <property type="match status" value="1"/>
</dbReference>
<feature type="repeat" description="PPR" evidence="2">
    <location>
        <begin position="76"/>
        <end position="111"/>
    </location>
</feature>
<dbReference type="Gene3D" id="1.25.40.10">
    <property type="entry name" value="Tetratricopeptide repeat domain"/>
    <property type="match status" value="3"/>
</dbReference>
<dbReference type="Pfam" id="PF12854">
    <property type="entry name" value="PPR_1"/>
    <property type="match status" value="1"/>
</dbReference>
<dbReference type="EMBL" id="JAJJMB010002922">
    <property type="protein sequence ID" value="KAI3950052.1"/>
    <property type="molecule type" value="Genomic_DNA"/>
</dbReference>
<dbReference type="AlphaFoldDB" id="A0AAD4XVI6"/>
<name>A0AAD4XVI6_9MAGN</name>
<organism evidence="4 5">
    <name type="scientific">Papaver atlanticum</name>
    <dbReference type="NCBI Taxonomy" id="357466"/>
    <lineage>
        <taxon>Eukaryota</taxon>
        <taxon>Viridiplantae</taxon>
        <taxon>Streptophyta</taxon>
        <taxon>Embryophyta</taxon>
        <taxon>Tracheophyta</taxon>
        <taxon>Spermatophyta</taxon>
        <taxon>Magnoliopsida</taxon>
        <taxon>Ranunculales</taxon>
        <taxon>Papaveraceae</taxon>
        <taxon>Papaveroideae</taxon>
        <taxon>Papaver</taxon>
    </lineage>
</organism>
<dbReference type="PANTHER" id="PTHR47926:SF461">
    <property type="entry name" value="PENTATRICOPEPTIDE REPEAT SUPERFAMILY PROTEIN"/>
    <property type="match status" value="1"/>
</dbReference>
<dbReference type="Pfam" id="PF14432">
    <property type="entry name" value="DYW_deaminase"/>
    <property type="match status" value="1"/>
</dbReference>
<evidence type="ECO:0000256" key="1">
    <source>
        <dbReference type="ARBA" id="ARBA00022737"/>
    </source>
</evidence>
<dbReference type="Pfam" id="PF01535">
    <property type="entry name" value="PPR"/>
    <property type="match status" value="3"/>
</dbReference>
<dbReference type="FunFam" id="1.25.40.10:FF:000427">
    <property type="entry name" value="Pentatricopeptide repeat-containing protein chloroplastic"/>
    <property type="match status" value="1"/>
</dbReference>
<dbReference type="Pfam" id="PF20431">
    <property type="entry name" value="E_motif"/>
    <property type="match status" value="1"/>
</dbReference>
<evidence type="ECO:0000313" key="5">
    <source>
        <dbReference type="Proteomes" id="UP001202328"/>
    </source>
</evidence>
<dbReference type="SUPFAM" id="SSF48452">
    <property type="entry name" value="TPR-like"/>
    <property type="match status" value="1"/>
</dbReference>
<dbReference type="InterPro" id="IPR046960">
    <property type="entry name" value="PPR_At4g14850-like_plant"/>
</dbReference>
<dbReference type="PROSITE" id="PS51375">
    <property type="entry name" value="PPR"/>
    <property type="match status" value="5"/>
</dbReference>
<keyword evidence="5" id="KW-1185">Reference proteome</keyword>
<feature type="repeat" description="PPR" evidence="2">
    <location>
        <begin position="280"/>
        <end position="314"/>
    </location>
</feature>
<dbReference type="InterPro" id="IPR046849">
    <property type="entry name" value="E2_motif"/>
</dbReference>
<accession>A0AAD4XVI6</accession>
<proteinExistence type="predicted"/>
<dbReference type="GO" id="GO:0003723">
    <property type="term" value="F:RNA binding"/>
    <property type="evidence" value="ECO:0007669"/>
    <property type="project" value="InterPro"/>
</dbReference>
<dbReference type="InterPro" id="IPR046848">
    <property type="entry name" value="E_motif"/>
</dbReference>
<dbReference type="InterPro" id="IPR002885">
    <property type="entry name" value="PPR_rpt"/>
</dbReference>
<dbReference type="FunFam" id="1.25.40.10:FF:000404">
    <property type="entry name" value="Pentatricopeptide repeat-containing protein chloroplastic"/>
    <property type="match status" value="1"/>
</dbReference>
<gene>
    <name evidence="4" type="ORF">MKW98_008497</name>
</gene>
<dbReference type="Proteomes" id="UP001202328">
    <property type="component" value="Unassembled WGS sequence"/>
</dbReference>
<comment type="caution">
    <text evidence="4">The sequence shown here is derived from an EMBL/GenBank/DDBJ whole genome shotgun (WGS) entry which is preliminary data.</text>
</comment>
<feature type="repeat" description="PPR" evidence="2">
    <location>
        <begin position="179"/>
        <end position="213"/>
    </location>
</feature>
<evidence type="ECO:0000259" key="3">
    <source>
        <dbReference type="Pfam" id="PF14432"/>
    </source>
</evidence>
<sequence>MKLNTFEQQENYLASLIQRCPNTRLLNQIHSHLLKCNLPIPSKFFILNKLLVSALSPLISDIDYARRIFSQIPNANIFTWNTMIRGCSQIQNPTTEPIVMFQKLIQRGYPNPNSFTYAFVIKSCAVISGSVEGIQIHSHVLKSGFLSSPFVQTALVNLYAKCEEIGLARKMFDEIPDKNLVTWSTIISGYARIGLVNEALSLFREMQLVGVSPDEVTMVSVITACASSGALDLGEWVHKFVEKHVIRVDLELSTALVHMYAKCGCIERARKVFEEMPEKDTKAWSSMIVAFAIHGLAEEALEVFTRMLEAKEKPNHVTFIGVLSACAHSGLVLEGQRYWSSMLEYGIEPTMEHYGCMVDLLCRAGRIKEANKFVEDMPIQPNSIIWRTLLVGCTRKGILDEGDFVAGRLLELEPLNPENYVLLSNLYAATSQWWKVSSVRKKMKENGIRAIPGCSSIEIDGFVHEFVVSDRSHPEAIEIREVLRDMADRVHSVGHDPWTSAVLHNVDDEEKESSLCEHSERLAIAYGLLKTKSPTIIRVVKNLRVCADCHEVTKIISKVYRREIIVRDRVRFHRFLDGACSCKDYW</sequence>
<dbReference type="PANTHER" id="PTHR47926">
    <property type="entry name" value="PENTATRICOPEPTIDE REPEAT-CONTAINING PROTEIN"/>
    <property type="match status" value="1"/>
</dbReference>
<feature type="domain" description="DYW" evidence="3">
    <location>
        <begin position="494"/>
        <end position="586"/>
    </location>
</feature>
<evidence type="ECO:0000256" key="2">
    <source>
        <dbReference type="PROSITE-ProRule" id="PRU00708"/>
    </source>
</evidence>
<dbReference type="GO" id="GO:0009451">
    <property type="term" value="P:RNA modification"/>
    <property type="evidence" value="ECO:0007669"/>
    <property type="project" value="InterPro"/>
</dbReference>
<keyword evidence="1" id="KW-0677">Repeat</keyword>
<protein>
    <recommendedName>
        <fullName evidence="3">DYW domain-containing protein</fullName>
    </recommendedName>
</protein>
<feature type="repeat" description="PPR" evidence="2">
    <location>
        <begin position="249"/>
        <end position="279"/>
    </location>
</feature>
<dbReference type="InterPro" id="IPR011990">
    <property type="entry name" value="TPR-like_helical_dom_sf"/>
</dbReference>
<dbReference type="InterPro" id="IPR032867">
    <property type="entry name" value="DYW_dom"/>
</dbReference>
<evidence type="ECO:0000313" key="4">
    <source>
        <dbReference type="EMBL" id="KAI3950052.1"/>
    </source>
</evidence>
<reference evidence="4" key="1">
    <citation type="submission" date="2022-04" db="EMBL/GenBank/DDBJ databases">
        <title>A functionally conserved STORR gene fusion in Papaver species that diverged 16.8 million years ago.</title>
        <authorList>
            <person name="Catania T."/>
        </authorList>
    </citation>
    <scope>NUCLEOTIDE SEQUENCE</scope>
    <source>
        <strain evidence="4">S-188037</strain>
    </source>
</reference>
<dbReference type="Pfam" id="PF20430">
    <property type="entry name" value="Eplus_motif"/>
    <property type="match status" value="1"/>
</dbReference>